<evidence type="ECO:0000313" key="2">
    <source>
        <dbReference type="EMBL" id="KAJ1194534.1"/>
    </source>
</evidence>
<dbReference type="Proteomes" id="UP001066276">
    <property type="component" value="Chromosome 2_2"/>
</dbReference>
<feature type="chain" id="PRO_5043597047" description="Secreted protein" evidence="1">
    <location>
        <begin position="26"/>
        <end position="67"/>
    </location>
</feature>
<gene>
    <name evidence="2" type="ORF">NDU88_003822</name>
</gene>
<organism evidence="2 3">
    <name type="scientific">Pleurodeles waltl</name>
    <name type="common">Iberian ribbed newt</name>
    <dbReference type="NCBI Taxonomy" id="8319"/>
    <lineage>
        <taxon>Eukaryota</taxon>
        <taxon>Metazoa</taxon>
        <taxon>Chordata</taxon>
        <taxon>Craniata</taxon>
        <taxon>Vertebrata</taxon>
        <taxon>Euteleostomi</taxon>
        <taxon>Amphibia</taxon>
        <taxon>Batrachia</taxon>
        <taxon>Caudata</taxon>
        <taxon>Salamandroidea</taxon>
        <taxon>Salamandridae</taxon>
        <taxon>Pleurodelinae</taxon>
        <taxon>Pleurodeles</taxon>
    </lineage>
</organism>
<comment type="caution">
    <text evidence="2">The sequence shown here is derived from an EMBL/GenBank/DDBJ whole genome shotgun (WGS) entry which is preliminary data.</text>
</comment>
<feature type="signal peptide" evidence="1">
    <location>
        <begin position="1"/>
        <end position="25"/>
    </location>
</feature>
<evidence type="ECO:0008006" key="4">
    <source>
        <dbReference type="Google" id="ProtNLM"/>
    </source>
</evidence>
<name>A0AAV7V1R8_PLEWA</name>
<accession>A0AAV7V1R8</accession>
<reference evidence="2" key="1">
    <citation type="journal article" date="2022" name="bioRxiv">
        <title>Sequencing and chromosome-scale assembly of the giantPleurodeles waltlgenome.</title>
        <authorList>
            <person name="Brown T."/>
            <person name="Elewa A."/>
            <person name="Iarovenko S."/>
            <person name="Subramanian E."/>
            <person name="Araus A.J."/>
            <person name="Petzold A."/>
            <person name="Susuki M."/>
            <person name="Suzuki K.-i.T."/>
            <person name="Hayashi T."/>
            <person name="Toyoda A."/>
            <person name="Oliveira C."/>
            <person name="Osipova E."/>
            <person name="Leigh N.D."/>
            <person name="Simon A."/>
            <person name="Yun M.H."/>
        </authorList>
    </citation>
    <scope>NUCLEOTIDE SEQUENCE</scope>
    <source>
        <strain evidence="2">20211129_DDA</strain>
        <tissue evidence="2">Liver</tissue>
    </source>
</reference>
<proteinExistence type="predicted"/>
<keyword evidence="3" id="KW-1185">Reference proteome</keyword>
<keyword evidence="1" id="KW-0732">Signal</keyword>
<evidence type="ECO:0000313" key="3">
    <source>
        <dbReference type="Proteomes" id="UP001066276"/>
    </source>
</evidence>
<dbReference type="EMBL" id="JANPWB010000004">
    <property type="protein sequence ID" value="KAJ1194534.1"/>
    <property type="molecule type" value="Genomic_DNA"/>
</dbReference>
<dbReference type="AlphaFoldDB" id="A0AAV7V1R8"/>
<evidence type="ECO:0000256" key="1">
    <source>
        <dbReference type="SAM" id="SignalP"/>
    </source>
</evidence>
<dbReference type="PROSITE" id="PS51257">
    <property type="entry name" value="PROKAR_LIPOPROTEIN"/>
    <property type="match status" value="1"/>
</dbReference>
<protein>
    <recommendedName>
        <fullName evidence="4">Secreted protein</fullName>
    </recommendedName>
</protein>
<sequence>MVSCSAKHLTVAVMCLPLAVSACLALHRQSRAFFSNVRLSRRSLLRSASRFNAFPQKSSACTDASLR</sequence>